<evidence type="ECO:0000256" key="1">
    <source>
        <dbReference type="SAM" id="MobiDB-lite"/>
    </source>
</evidence>
<feature type="compositionally biased region" description="Basic and acidic residues" evidence="1">
    <location>
        <begin position="89"/>
        <end position="104"/>
    </location>
</feature>
<keyword evidence="3" id="KW-1185">Reference proteome</keyword>
<feature type="compositionally biased region" description="Low complexity" evidence="1">
    <location>
        <begin position="76"/>
        <end position="88"/>
    </location>
</feature>
<dbReference type="EnsemblPlants" id="Kaladp0042s0026.1.v1.1">
    <property type="protein sequence ID" value="Kaladp0042s0026.1.v1.1"/>
    <property type="gene ID" value="Kaladp0042s0026.v1.1"/>
</dbReference>
<dbReference type="Proteomes" id="UP000594263">
    <property type="component" value="Unplaced"/>
</dbReference>
<dbReference type="Gramene" id="Kaladp0042s0026.1.v1.1">
    <property type="protein sequence ID" value="Kaladp0042s0026.1.v1.1"/>
    <property type="gene ID" value="Kaladp0042s0026.v1.1"/>
</dbReference>
<evidence type="ECO:0000313" key="2">
    <source>
        <dbReference type="EnsemblPlants" id="Kaladp0042s0026.1.v1.1"/>
    </source>
</evidence>
<dbReference type="AlphaFoldDB" id="A0A7N0TPU5"/>
<sequence length="119" mass="13192">MIFRWSLKLWAWTAYDQTNFAGWKHQLEKRRTHNLHSGANALELLTVIVALWRASTAGEVGGHPDDSASATISGIDESSINDATSSSTSEERSTSRKESTESKIDTMNSLNITLYEMAT</sequence>
<feature type="region of interest" description="Disordered" evidence="1">
    <location>
        <begin position="59"/>
        <end position="105"/>
    </location>
</feature>
<proteinExistence type="predicted"/>
<evidence type="ECO:0000313" key="3">
    <source>
        <dbReference type="Proteomes" id="UP000594263"/>
    </source>
</evidence>
<reference evidence="2" key="1">
    <citation type="submission" date="2021-01" db="UniProtKB">
        <authorList>
            <consortium name="EnsemblPlants"/>
        </authorList>
    </citation>
    <scope>IDENTIFICATION</scope>
</reference>
<protein>
    <submittedName>
        <fullName evidence="2">Uncharacterized protein</fullName>
    </submittedName>
</protein>
<organism evidence="2 3">
    <name type="scientific">Kalanchoe fedtschenkoi</name>
    <name type="common">Lavender scallops</name>
    <name type="synonym">South American air plant</name>
    <dbReference type="NCBI Taxonomy" id="63787"/>
    <lineage>
        <taxon>Eukaryota</taxon>
        <taxon>Viridiplantae</taxon>
        <taxon>Streptophyta</taxon>
        <taxon>Embryophyta</taxon>
        <taxon>Tracheophyta</taxon>
        <taxon>Spermatophyta</taxon>
        <taxon>Magnoliopsida</taxon>
        <taxon>eudicotyledons</taxon>
        <taxon>Gunneridae</taxon>
        <taxon>Pentapetalae</taxon>
        <taxon>Saxifragales</taxon>
        <taxon>Crassulaceae</taxon>
        <taxon>Kalanchoe</taxon>
    </lineage>
</organism>
<name>A0A7N0TPU5_KALFE</name>
<accession>A0A7N0TPU5</accession>